<dbReference type="GO" id="GO:0001228">
    <property type="term" value="F:DNA-binding transcription activator activity, RNA polymerase II-specific"/>
    <property type="evidence" value="ECO:0007669"/>
    <property type="project" value="TreeGrafter"/>
</dbReference>
<proteinExistence type="predicted"/>
<name>A0A068RR77_9FUNG</name>
<dbReference type="PANTHER" id="PTHR11037:SF20">
    <property type="entry name" value="PROTEIN GRAINYHEAD"/>
    <property type="match status" value="1"/>
</dbReference>
<dbReference type="Pfam" id="PF25416">
    <property type="entry name" value="GRHL1_C"/>
    <property type="match status" value="1"/>
</dbReference>
<dbReference type="InterPro" id="IPR007604">
    <property type="entry name" value="CP2"/>
</dbReference>
<keyword evidence="4" id="KW-0804">Transcription</keyword>
<protein>
    <recommendedName>
        <fullName evidence="7">Grh/CP2 DB domain-containing protein</fullName>
    </recommendedName>
</protein>
<evidence type="ECO:0000313" key="9">
    <source>
        <dbReference type="Proteomes" id="UP000027586"/>
    </source>
</evidence>
<keyword evidence="9" id="KW-1185">Reference proteome</keyword>
<organism evidence="8 9">
    <name type="scientific">Lichtheimia corymbifera JMRC:FSU:9682</name>
    <dbReference type="NCBI Taxonomy" id="1263082"/>
    <lineage>
        <taxon>Eukaryota</taxon>
        <taxon>Fungi</taxon>
        <taxon>Fungi incertae sedis</taxon>
        <taxon>Mucoromycota</taxon>
        <taxon>Mucoromycotina</taxon>
        <taxon>Mucoromycetes</taxon>
        <taxon>Mucorales</taxon>
        <taxon>Lichtheimiaceae</taxon>
        <taxon>Lichtheimia</taxon>
    </lineage>
</organism>
<dbReference type="InterPro" id="IPR057520">
    <property type="entry name" value="GRHL1/CP2_C"/>
</dbReference>
<keyword evidence="3" id="KW-0238">DNA-binding</keyword>
<dbReference type="AlphaFoldDB" id="A0A068RR77"/>
<dbReference type="Pfam" id="PF04516">
    <property type="entry name" value="CP2"/>
    <property type="match status" value="1"/>
</dbReference>
<dbReference type="PROSITE" id="PS51968">
    <property type="entry name" value="GRH_CP2_DB"/>
    <property type="match status" value="1"/>
</dbReference>
<feature type="domain" description="Grh/CP2 DB" evidence="7">
    <location>
        <begin position="101"/>
        <end position="310"/>
    </location>
</feature>
<gene>
    <name evidence="8" type="ORF">LCOR_03720.1</name>
</gene>
<comment type="subcellular location">
    <subcellularLocation>
        <location evidence="1">Nucleus</location>
    </subcellularLocation>
</comment>
<feature type="region of interest" description="Disordered" evidence="6">
    <location>
        <begin position="51"/>
        <end position="80"/>
    </location>
</feature>
<sequence>MMHGDNTDLNAMDDYTSRLQHSTFTRNETTIPYLCLNGVYATRQATASPPFSTPTLDTCAAGPHPSHAQQQQQQPPFPSSSLPLVGANMIPSPPVSCPSPANFRYDIVLEAPPAAAAQRVEESPVTYLNKNQYYCINLTDTDGYDGVLTSTLTITFHEESHRRLTANYWRFWLGQQQDPQSARALDLSMLYHTKHTNNAKADRPPFSLLALTDVERSSGIYNVQCPEFDRVVFEWNGKRGATIHGAERKNKDDARHLGRQLEKLRGDLGKHGGSSTSIDTHPLWLAYYRSQPYTLFSEIPESVSPPHPTLSSSSSDSLTTATTTLAPSPGSTPEAYSPPSSSAVASPQRAPAAVAGVKRVRSRMDDDYVYTTTTSNEHILCDPTDIDPNYVPVRKRRTAKLAIFAKFPFNELYRAIYLDELTVDDLIQQLVSKMNISVPIQHVVRRFVKKDTGKPIVVRVDDTMVQDIAEEQDMEIETQVLEDGAFTLILHY</sequence>
<comment type="caution">
    <text evidence="8">The sequence shown here is derived from an EMBL/GenBank/DDBJ whole genome shotgun (WGS) entry which is preliminary data.</text>
</comment>
<evidence type="ECO:0000256" key="3">
    <source>
        <dbReference type="ARBA" id="ARBA00023125"/>
    </source>
</evidence>
<dbReference type="GO" id="GO:0005634">
    <property type="term" value="C:nucleus"/>
    <property type="evidence" value="ECO:0007669"/>
    <property type="project" value="UniProtKB-SubCell"/>
</dbReference>
<feature type="compositionally biased region" description="Low complexity" evidence="6">
    <location>
        <begin position="309"/>
        <end position="353"/>
    </location>
</feature>
<evidence type="ECO:0000256" key="2">
    <source>
        <dbReference type="ARBA" id="ARBA00023015"/>
    </source>
</evidence>
<reference evidence="8" key="1">
    <citation type="submission" date="2013-08" db="EMBL/GenBank/DDBJ databases">
        <title>Gene expansion shapes genome architecture in the human pathogen Lichtheimia corymbifera: an evolutionary genomics analysis in the ancient terrestrial Mucorales (Mucoromycotina).</title>
        <authorList>
            <person name="Schwartze V.U."/>
            <person name="Winter S."/>
            <person name="Shelest E."/>
            <person name="Marcet-Houben M."/>
            <person name="Horn F."/>
            <person name="Wehner S."/>
            <person name="Hoffmann K."/>
            <person name="Riege K."/>
            <person name="Sammeth M."/>
            <person name="Nowrousian M."/>
            <person name="Valiante V."/>
            <person name="Linde J."/>
            <person name="Jacobsen I.D."/>
            <person name="Marz M."/>
            <person name="Brakhage A.A."/>
            <person name="Gabaldon T."/>
            <person name="Bocker S."/>
            <person name="Voigt K."/>
        </authorList>
    </citation>
    <scope>NUCLEOTIDE SEQUENCE [LARGE SCALE GENOMIC DNA]</scope>
    <source>
        <strain evidence="8">FSU 9682</strain>
    </source>
</reference>
<accession>A0A068RR77</accession>
<dbReference type="PANTHER" id="PTHR11037">
    <property type="entry name" value="TRANSCRIPTION FACTOR CP2"/>
    <property type="match status" value="1"/>
</dbReference>
<dbReference type="GO" id="GO:0000978">
    <property type="term" value="F:RNA polymerase II cis-regulatory region sequence-specific DNA binding"/>
    <property type="evidence" value="ECO:0007669"/>
    <property type="project" value="TreeGrafter"/>
</dbReference>
<evidence type="ECO:0000256" key="6">
    <source>
        <dbReference type="SAM" id="MobiDB-lite"/>
    </source>
</evidence>
<keyword evidence="2" id="KW-0805">Transcription regulation</keyword>
<dbReference type="InterPro" id="IPR040167">
    <property type="entry name" value="TF_CP2-like"/>
</dbReference>
<dbReference type="VEuPathDB" id="FungiDB:LCOR_03720.1"/>
<feature type="region of interest" description="Disordered" evidence="6">
    <location>
        <begin position="299"/>
        <end position="357"/>
    </location>
</feature>
<evidence type="ECO:0000256" key="5">
    <source>
        <dbReference type="ARBA" id="ARBA00023242"/>
    </source>
</evidence>
<dbReference type="OrthoDB" id="7680836at2759"/>
<keyword evidence="5" id="KW-0539">Nucleus</keyword>
<evidence type="ECO:0000256" key="4">
    <source>
        <dbReference type="ARBA" id="ARBA00023163"/>
    </source>
</evidence>
<evidence type="ECO:0000256" key="1">
    <source>
        <dbReference type="ARBA" id="ARBA00004123"/>
    </source>
</evidence>
<evidence type="ECO:0000313" key="8">
    <source>
        <dbReference type="EMBL" id="CDH52215.1"/>
    </source>
</evidence>
<dbReference type="EMBL" id="CBTN010000012">
    <property type="protein sequence ID" value="CDH52215.1"/>
    <property type="molecule type" value="Genomic_DNA"/>
</dbReference>
<feature type="compositionally biased region" description="Low complexity" evidence="6">
    <location>
        <begin position="63"/>
        <end position="80"/>
    </location>
</feature>
<dbReference type="Proteomes" id="UP000027586">
    <property type="component" value="Unassembled WGS sequence"/>
</dbReference>
<evidence type="ECO:0000259" key="7">
    <source>
        <dbReference type="PROSITE" id="PS51968"/>
    </source>
</evidence>
<dbReference type="STRING" id="1263082.A0A068RR77"/>